<accession>F4L0J5</accession>
<dbReference type="KEGG" id="hhy:Halhy_0598"/>
<keyword evidence="1" id="KW-1133">Transmembrane helix</keyword>
<evidence type="ECO:0000313" key="3">
    <source>
        <dbReference type="Proteomes" id="UP000008461"/>
    </source>
</evidence>
<sequence>MKVLFFAPALLLFMGLWLVPFFLFKAFLMFFIVGAIFKFMLRHRWRRHFWGHQVPAFADRIRSMSDEEYDAFRNKFSRGCGARKVEIQDNDKPSYNEKDLV</sequence>
<gene>
    <name evidence="2" type="ordered locus">Halhy_0598</name>
</gene>
<dbReference type="AlphaFoldDB" id="F4L0J5"/>
<dbReference type="HOGENOM" id="CLU_2287572_0_0_10"/>
<keyword evidence="1" id="KW-0812">Transmembrane</keyword>
<keyword evidence="1" id="KW-0472">Membrane</keyword>
<keyword evidence="3" id="KW-1185">Reference proteome</keyword>
<evidence type="ECO:0000256" key="1">
    <source>
        <dbReference type="SAM" id="Phobius"/>
    </source>
</evidence>
<proteinExistence type="predicted"/>
<evidence type="ECO:0000313" key="2">
    <source>
        <dbReference type="EMBL" id="AEE48507.1"/>
    </source>
</evidence>
<dbReference type="RefSeq" id="WP_013763071.1">
    <property type="nucleotide sequence ID" value="NC_015510.1"/>
</dbReference>
<organism evidence="2 3">
    <name type="scientific">Haliscomenobacter hydrossis (strain ATCC 27775 / DSM 1100 / LMG 10767 / O)</name>
    <dbReference type="NCBI Taxonomy" id="760192"/>
    <lineage>
        <taxon>Bacteria</taxon>
        <taxon>Pseudomonadati</taxon>
        <taxon>Bacteroidota</taxon>
        <taxon>Saprospiria</taxon>
        <taxon>Saprospirales</taxon>
        <taxon>Haliscomenobacteraceae</taxon>
        <taxon>Haliscomenobacter</taxon>
    </lineage>
</organism>
<dbReference type="OrthoDB" id="965687at2"/>
<dbReference type="Proteomes" id="UP000008461">
    <property type="component" value="Chromosome"/>
</dbReference>
<name>F4L0J5_HALH1</name>
<reference key="2">
    <citation type="submission" date="2011-04" db="EMBL/GenBank/DDBJ databases">
        <title>Complete sequence of chromosome of Haliscomenobacter hydrossis DSM 1100.</title>
        <authorList>
            <consortium name="US DOE Joint Genome Institute (JGI-PGF)"/>
            <person name="Lucas S."/>
            <person name="Han J."/>
            <person name="Lapidus A."/>
            <person name="Bruce D."/>
            <person name="Goodwin L."/>
            <person name="Pitluck S."/>
            <person name="Peters L."/>
            <person name="Kyrpides N."/>
            <person name="Mavromatis K."/>
            <person name="Ivanova N."/>
            <person name="Ovchinnikova G."/>
            <person name="Pagani I."/>
            <person name="Daligault H."/>
            <person name="Detter J.C."/>
            <person name="Han C."/>
            <person name="Land M."/>
            <person name="Hauser L."/>
            <person name="Markowitz V."/>
            <person name="Cheng J.-F."/>
            <person name="Hugenholtz P."/>
            <person name="Woyke T."/>
            <person name="Wu D."/>
            <person name="Verbarg S."/>
            <person name="Frueling A."/>
            <person name="Brambilla E."/>
            <person name="Klenk H.-P."/>
            <person name="Eisen J.A."/>
        </authorList>
    </citation>
    <scope>NUCLEOTIDE SEQUENCE</scope>
    <source>
        <strain>DSM 1100</strain>
    </source>
</reference>
<protein>
    <submittedName>
        <fullName evidence="2">Uncharacterized protein</fullName>
    </submittedName>
</protein>
<dbReference type="EMBL" id="CP002691">
    <property type="protein sequence ID" value="AEE48507.1"/>
    <property type="molecule type" value="Genomic_DNA"/>
</dbReference>
<dbReference type="STRING" id="760192.Halhy_0598"/>
<feature type="transmembrane region" description="Helical" evidence="1">
    <location>
        <begin position="6"/>
        <end position="37"/>
    </location>
</feature>
<reference evidence="2 3" key="1">
    <citation type="journal article" date="2011" name="Stand. Genomic Sci.">
        <title>Complete genome sequence of Haliscomenobacter hydrossis type strain (O).</title>
        <authorList>
            <consortium name="US DOE Joint Genome Institute (JGI-PGF)"/>
            <person name="Daligault H."/>
            <person name="Lapidus A."/>
            <person name="Zeytun A."/>
            <person name="Nolan M."/>
            <person name="Lucas S."/>
            <person name="Del Rio T.G."/>
            <person name="Tice H."/>
            <person name="Cheng J.F."/>
            <person name="Tapia R."/>
            <person name="Han C."/>
            <person name="Goodwin L."/>
            <person name="Pitluck S."/>
            <person name="Liolios K."/>
            <person name="Pagani I."/>
            <person name="Ivanova N."/>
            <person name="Huntemann M."/>
            <person name="Mavromatis K."/>
            <person name="Mikhailova N."/>
            <person name="Pati A."/>
            <person name="Chen A."/>
            <person name="Palaniappan K."/>
            <person name="Land M."/>
            <person name="Hauser L."/>
            <person name="Brambilla E.M."/>
            <person name="Rohde M."/>
            <person name="Verbarg S."/>
            <person name="Goker M."/>
            <person name="Bristow J."/>
            <person name="Eisen J.A."/>
            <person name="Markowitz V."/>
            <person name="Hugenholtz P."/>
            <person name="Kyrpides N.C."/>
            <person name="Klenk H.P."/>
            <person name="Woyke T."/>
        </authorList>
    </citation>
    <scope>NUCLEOTIDE SEQUENCE [LARGE SCALE GENOMIC DNA]</scope>
    <source>
        <strain evidence="3">ATCC 27775 / DSM 1100 / LMG 10767 / O</strain>
    </source>
</reference>